<dbReference type="Proteomes" id="UP000838878">
    <property type="component" value="Chromosome 11"/>
</dbReference>
<feature type="non-terminal residue" evidence="2">
    <location>
        <position position="85"/>
    </location>
</feature>
<sequence length="85" mass="8951">MKGLAVGDERYAGPARPRTAPAPHGPARPGPARPGPARRCRAHAGAAREGRGRGAGGARGQLRPSKEKNHDLLFVVAFKIVRGHF</sequence>
<name>A0A8J9Y799_9NEOP</name>
<dbReference type="EMBL" id="OV170231">
    <property type="protein sequence ID" value="CAH0715935.1"/>
    <property type="molecule type" value="Genomic_DNA"/>
</dbReference>
<feature type="region of interest" description="Disordered" evidence="1">
    <location>
        <begin position="1"/>
        <end position="69"/>
    </location>
</feature>
<evidence type="ECO:0000313" key="2">
    <source>
        <dbReference type="EMBL" id="CAH0715935.1"/>
    </source>
</evidence>
<proteinExistence type="predicted"/>
<gene>
    <name evidence="2" type="ORF">BINO364_LOCUS2795</name>
</gene>
<reference evidence="2" key="1">
    <citation type="submission" date="2021-12" db="EMBL/GenBank/DDBJ databases">
        <authorList>
            <person name="Martin H S."/>
        </authorList>
    </citation>
    <scope>NUCLEOTIDE SEQUENCE</scope>
</reference>
<organism evidence="2 3">
    <name type="scientific">Brenthis ino</name>
    <name type="common">lesser marbled fritillary</name>
    <dbReference type="NCBI Taxonomy" id="405034"/>
    <lineage>
        <taxon>Eukaryota</taxon>
        <taxon>Metazoa</taxon>
        <taxon>Ecdysozoa</taxon>
        <taxon>Arthropoda</taxon>
        <taxon>Hexapoda</taxon>
        <taxon>Insecta</taxon>
        <taxon>Pterygota</taxon>
        <taxon>Neoptera</taxon>
        <taxon>Endopterygota</taxon>
        <taxon>Lepidoptera</taxon>
        <taxon>Glossata</taxon>
        <taxon>Ditrysia</taxon>
        <taxon>Papilionoidea</taxon>
        <taxon>Nymphalidae</taxon>
        <taxon>Heliconiinae</taxon>
        <taxon>Argynnini</taxon>
        <taxon>Brenthis</taxon>
    </lineage>
</organism>
<accession>A0A8J9Y799</accession>
<dbReference type="AlphaFoldDB" id="A0A8J9Y799"/>
<protein>
    <submittedName>
        <fullName evidence="2">Uncharacterized protein</fullName>
    </submittedName>
</protein>
<feature type="compositionally biased region" description="Pro residues" evidence="1">
    <location>
        <begin position="23"/>
        <end position="34"/>
    </location>
</feature>
<feature type="compositionally biased region" description="Low complexity" evidence="1">
    <location>
        <begin position="12"/>
        <end position="22"/>
    </location>
</feature>
<evidence type="ECO:0000313" key="3">
    <source>
        <dbReference type="Proteomes" id="UP000838878"/>
    </source>
</evidence>
<evidence type="ECO:0000256" key="1">
    <source>
        <dbReference type="SAM" id="MobiDB-lite"/>
    </source>
</evidence>
<keyword evidence="3" id="KW-1185">Reference proteome</keyword>